<dbReference type="PANTHER" id="PTHR11910">
    <property type="entry name" value="ATP SYNTHASE DELTA CHAIN"/>
    <property type="match status" value="1"/>
</dbReference>
<evidence type="ECO:0000256" key="6">
    <source>
        <dbReference type="ARBA" id="ARBA00023310"/>
    </source>
</evidence>
<name>A0A3D9VDL7_THECX</name>
<keyword evidence="6 7" id="KW-0066">ATP synthesis</keyword>
<evidence type="ECO:0000256" key="1">
    <source>
        <dbReference type="ARBA" id="ARBA00004370"/>
    </source>
</evidence>
<dbReference type="NCBIfam" id="NF009967">
    <property type="entry name" value="PRK13430.1"/>
    <property type="match status" value="1"/>
</dbReference>
<dbReference type="GO" id="GO:0045259">
    <property type="term" value="C:proton-transporting ATP synthase complex"/>
    <property type="evidence" value="ECO:0007669"/>
    <property type="project" value="UniProtKB-KW"/>
</dbReference>
<evidence type="ECO:0000313" key="8">
    <source>
        <dbReference type="EMBL" id="REF35401.1"/>
    </source>
</evidence>
<dbReference type="AlphaFoldDB" id="A0A3D9VDL7"/>
<keyword evidence="7" id="KW-0139">CF(1)</keyword>
<comment type="function">
    <text evidence="7">F(1)F(0) ATP synthase produces ATP from ADP in the presence of a proton or sodium gradient. F-type ATPases consist of two structural domains, F(1) containing the extramembraneous catalytic core and F(0) containing the membrane proton channel, linked together by a central stalk and a peripheral stalk. During catalysis, ATP synthesis in the catalytic domain of F(1) is coupled via a rotary mechanism of the central stalk subunits to proton translocation.</text>
</comment>
<evidence type="ECO:0000313" key="9">
    <source>
        <dbReference type="Proteomes" id="UP000256485"/>
    </source>
</evidence>
<gene>
    <name evidence="7" type="primary">atpH</name>
    <name evidence="8" type="ORF">DFJ64_0780</name>
</gene>
<dbReference type="OrthoDB" id="5242917at2"/>
<accession>A0A3D9VDL7</accession>
<dbReference type="GO" id="GO:0005886">
    <property type="term" value="C:plasma membrane"/>
    <property type="evidence" value="ECO:0007669"/>
    <property type="project" value="UniProtKB-SubCell"/>
</dbReference>
<comment type="similarity">
    <text evidence="7">Belongs to the ATPase delta chain family.</text>
</comment>
<proteinExistence type="inferred from homology"/>
<reference evidence="8 9" key="1">
    <citation type="submission" date="2018-08" db="EMBL/GenBank/DDBJ databases">
        <title>Sequencing the genomes of 1000 actinobacteria strains.</title>
        <authorList>
            <person name="Klenk H.-P."/>
        </authorList>
    </citation>
    <scope>NUCLEOTIDE SEQUENCE [LARGE SCALE GENOMIC DNA]</scope>
    <source>
        <strain evidence="8 9">DSM 22891</strain>
    </source>
</reference>
<protein>
    <recommendedName>
        <fullName evidence="7">ATP synthase subunit delta</fullName>
    </recommendedName>
    <alternativeName>
        <fullName evidence="7">ATP synthase F(1) sector subunit delta</fullName>
    </alternativeName>
    <alternativeName>
        <fullName evidence="7">F-type ATPase subunit delta</fullName>
        <shortName evidence="7">F-ATPase subunit delta</shortName>
    </alternativeName>
</protein>
<keyword evidence="2 7" id="KW-0813">Transport</keyword>
<dbReference type="Pfam" id="PF00213">
    <property type="entry name" value="OSCP"/>
    <property type="match status" value="1"/>
</dbReference>
<keyword evidence="7" id="KW-1003">Cell membrane</keyword>
<keyword evidence="9" id="KW-1185">Reference proteome</keyword>
<keyword evidence="5 7" id="KW-0472">Membrane</keyword>
<organism evidence="8 9">
    <name type="scientific">Thermasporomyces composti</name>
    <dbReference type="NCBI Taxonomy" id="696763"/>
    <lineage>
        <taxon>Bacteria</taxon>
        <taxon>Bacillati</taxon>
        <taxon>Actinomycetota</taxon>
        <taxon>Actinomycetes</taxon>
        <taxon>Propionibacteriales</taxon>
        <taxon>Nocardioidaceae</taxon>
        <taxon>Thermasporomyces</taxon>
    </lineage>
</organism>
<comment type="function">
    <text evidence="7">This protein is part of the stalk that links CF(0) to CF(1). It either transmits conformational changes from CF(0) to CF(1) or is implicated in proton conduction.</text>
</comment>
<dbReference type="GO" id="GO:0046933">
    <property type="term" value="F:proton-transporting ATP synthase activity, rotational mechanism"/>
    <property type="evidence" value="ECO:0007669"/>
    <property type="project" value="UniProtKB-UniRule"/>
</dbReference>
<dbReference type="HAMAP" id="MF_01416">
    <property type="entry name" value="ATP_synth_delta_bact"/>
    <property type="match status" value="1"/>
</dbReference>
<dbReference type="NCBIfam" id="TIGR01145">
    <property type="entry name" value="ATP_synt_delta"/>
    <property type="match status" value="1"/>
</dbReference>
<dbReference type="InterPro" id="IPR000711">
    <property type="entry name" value="ATPase_OSCP/dsu"/>
</dbReference>
<dbReference type="EMBL" id="QTUC01000001">
    <property type="protein sequence ID" value="REF35401.1"/>
    <property type="molecule type" value="Genomic_DNA"/>
</dbReference>
<keyword evidence="4 7" id="KW-0406">Ion transport</keyword>
<evidence type="ECO:0000256" key="2">
    <source>
        <dbReference type="ARBA" id="ARBA00022448"/>
    </source>
</evidence>
<evidence type="ECO:0000256" key="3">
    <source>
        <dbReference type="ARBA" id="ARBA00022781"/>
    </source>
</evidence>
<evidence type="ECO:0000256" key="7">
    <source>
        <dbReference type="HAMAP-Rule" id="MF_01416"/>
    </source>
</evidence>
<evidence type="ECO:0000256" key="5">
    <source>
        <dbReference type="ARBA" id="ARBA00023136"/>
    </source>
</evidence>
<dbReference type="RefSeq" id="WP_115849193.1">
    <property type="nucleotide sequence ID" value="NZ_QTUC01000001.1"/>
</dbReference>
<comment type="caution">
    <text evidence="8">The sequence shown here is derived from an EMBL/GenBank/DDBJ whole genome shotgun (WGS) entry which is preliminary data.</text>
</comment>
<sequence>MIEFRGASRHSLATLRDQLRDLSATAGQLETAGAELFAVAGTLDAQAPLRRALTDPARRPDDRAELIATLLRSRISEVALSLVLAAVRLSWSRVRDLADALEHLGVLALVRAAEVEGRLDDLEDDLFRFARLVESDDQLLRTLTDPKFPGQRRAELVRTLLEGRAVRPAVRLVEQAVVAPRGLSLVEALDGFSRTAAAWRQRLVATVRTAVPLSEADRQRLVRVLSRRYGHNVDVNVLVDPGVIGGLRVELGDEVIDGTVAGRLEDARRRLVG</sequence>
<evidence type="ECO:0000256" key="4">
    <source>
        <dbReference type="ARBA" id="ARBA00023065"/>
    </source>
</evidence>
<comment type="subcellular location">
    <subcellularLocation>
        <location evidence="7">Cell membrane</location>
        <topology evidence="7">Peripheral membrane protein</topology>
    </subcellularLocation>
    <subcellularLocation>
        <location evidence="1">Membrane</location>
    </subcellularLocation>
</comment>
<keyword evidence="3 7" id="KW-0375">Hydrogen ion transport</keyword>
<dbReference type="Proteomes" id="UP000256485">
    <property type="component" value="Unassembled WGS sequence"/>
</dbReference>